<accession>A0A7G8PRU0</accession>
<dbReference type="Gene3D" id="3.30.9.10">
    <property type="entry name" value="D-Amino Acid Oxidase, subunit A, domain 2"/>
    <property type="match status" value="1"/>
</dbReference>
<evidence type="ECO:0000259" key="2">
    <source>
        <dbReference type="Pfam" id="PF01266"/>
    </source>
</evidence>
<feature type="domain" description="FAD dependent oxidoreductase" evidence="2">
    <location>
        <begin position="5"/>
        <end position="326"/>
    </location>
</feature>
<organism evidence="3 4">
    <name type="scientific">Constantimarinum furrinae</name>
    <dbReference type="NCBI Taxonomy" id="2562285"/>
    <lineage>
        <taxon>Bacteria</taxon>
        <taxon>Pseudomonadati</taxon>
        <taxon>Bacteroidota</taxon>
        <taxon>Flavobacteriia</taxon>
        <taxon>Flavobacteriales</taxon>
        <taxon>Flavobacteriaceae</taxon>
        <taxon>Altibacter/Constantimarinum group</taxon>
        <taxon>Constantimarinum</taxon>
    </lineage>
</organism>
<evidence type="ECO:0000313" key="4">
    <source>
        <dbReference type="Proteomes" id="UP000515514"/>
    </source>
</evidence>
<dbReference type="SUPFAM" id="SSF51971">
    <property type="entry name" value="Nucleotide-binding domain"/>
    <property type="match status" value="1"/>
</dbReference>
<keyword evidence="4" id="KW-1185">Reference proteome</keyword>
<dbReference type="PANTHER" id="PTHR13847">
    <property type="entry name" value="SARCOSINE DEHYDROGENASE-RELATED"/>
    <property type="match status" value="1"/>
</dbReference>
<dbReference type="RefSeq" id="WP_186990472.1">
    <property type="nucleotide sequence ID" value="NZ_CP052909.1"/>
</dbReference>
<name>A0A7G8PRU0_9FLAO</name>
<dbReference type="Proteomes" id="UP000515514">
    <property type="component" value="Chromosome"/>
</dbReference>
<dbReference type="AlphaFoldDB" id="A0A7G8PRU0"/>
<gene>
    <name evidence="3" type="ORF">ALE3EI_0474</name>
</gene>
<dbReference type="InterPro" id="IPR036188">
    <property type="entry name" value="FAD/NAD-bd_sf"/>
</dbReference>
<dbReference type="Pfam" id="PF01266">
    <property type="entry name" value="DAO"/>
    <property type="match status" value="1"/>
</dbReference>
<reference evidence="3 4" key="1">
    <citation type="submission" date="2020-04" db="EMBL/GenBank/DDBJ databases">
        <title>Genome sequence of Altibacter aquimarinus strain ALE3EI.</title>
        <authorList>
            <person name="Oh H.-M."/>
            <person name="Jang D."/>
        </authorList>
    </citation>
    <scope>NUCLEOTIDE SEQUENCE [LARGE SCALE GENOMIC DNA]</scope>
    <source>
        <strain evidence="3 4">ALE3EI</strain>
    </source>
</reference>
<evidence type="ECO:0000256" key="1">
    <source>
        <dbReference type="ARBA" id="ARBA00023002"/>
    </source>
</evidence>
<dbReference type="KEGG" id="alti:ALE3EI_0474"/>
<dbReference type="EMBL" id="CP052909">
    <property type="protein sequence ID" value="QNJ97056.1"/>
    <property type="molecule type" value="Genomic_DNA"/>
</dbReference>
<dbReference type="GO" id="GO:0005737">
    <property type="term" value="C:cytoplasm"/>
    <property type="evidence" value="ECO:0007669"/>
    <property type="project" value="TreeGrafter"/>
</dbReference>
<dbReference type="GO" id="GO:0016491">
    <property type="term" value="F:oxidoreductase activity"/>
    <property type="evidence" value="ECO:0007669"/>
    <property type="project" value="UniProtKB-KW"/>
</dbReference>
<protein>
    <submittedName>
        <fullName evidence="3">FAD dependent oxidoreductase</fullName>
    </submittedName>
</protein>
<dbReference type="PANTHER" id="PTHR13847:SF289">
    <property type="entry name" value="GLYCINE OXIDASE"/>
    <property type="match status" value="1"/>
</dbReference>
<proteinExistence type="predicted"/>
<dbReference type="InterPro" id="IPR006076">
    <property type="entry name" value="FAD-dep_OxRdtase"/>
</dbReference>
<dbReference type="Gene3D" id="3.50.50.60">
    <property type="entry name" value="FAD/NAD(P)-binding domain"/>
    <property type="match status" value="1"/>
</dbReference>
<evidence type="ECO:0000313" key="3">
    <source>
        <dbReference type="EMBL" id="QNJ97056.1"/>
    </source>
</evidence>
<keyword evidence="1" id="KW-0560">Oxidoreductase</keyword>
<sequence>MQQLDYIVVGLGIGGLSFCEQLRRHHKKFVVIDAAMNPATAVSGGVINPVVLKRFTPVWQADEFLSAAQPFYKHLSQLLDLKIIDQTPILRVFNSVEEQNDWTIAGDRHQLAPFISSEIISNKNSNLNAPFGLGRVNAGYRLQTSQMLRRYADFLLKTQQLIAEELDHSQLIEAGNGIRYKHFSARKIVFAEGFSALRNPLFPKHLIIPNKGEYITIQAPQLKLEDIVKGAMFVIPQGRDEYKVGATFNRDDISERNSEEARKLIEIHLKKLLNCEFTVVDQMSGIRPTTKDRRPLLGTVTTPDIAFLNGLGARGLMMAPLLAEHLYKHLEEGAELPVEVNLKRFL</sequence>